<keyword evidence="2" id="KW-1185">Reference proteome</keyword>
<evidence type="ECO:0000313" key="1">
    <source>
        <dbReference type="EMBL" id="GAA2344813.1"/>
    </source>
</evidence>
<reference evidence="1 2" key="1">
    <citation type="journal article" date="2019" name="Int. J. Syst. Evol. Microbiol.">
        <title>The Global Catalogue of Microorganisms (GCM) 10K type strain sequencing project: providing services to taxonomists for standard genome sequencing and annotation.</title>
        <authorList>
            <consortium name="The Broad Institute Genomics Platform"/>
            <consortium name="The Broad Institute Genome Sequencing Center for Infectious Disease"/>
            <person name="Wu L."/>
            <person name="Ma J."/>
        </authorList>
    </citation>
    <scope>NUCLEOTIDE SEQUENCE [LARGE SCALE GENOMIC DNA]</scope>
    <source>
        <strain evidence="1 2">JCM 3272</strain>
    </source>
</reference>
<proteinExistence type="predicted"/>
<comment type="caution">
    <text evidence="1">The sequence shown here is derived from an EMBL/GenBank/DDBJ whole genome shotgun (WGS) entry which is preliminary data.</text>
</comment>
<dbReference type="RefSeq" id="WP_344613021.1">
    <property type="nucleotide sequence ID" value="NZ_BAAARV010000024.1"/>
</dbReference>
<name>A0ABN3G5R1_9ACTN</name>
<accession>A0ABN3G5R1</accession>
<sequence>MVLALPAVTACMGEPYSSVAIFMDGSVLQVRLADCPPSSVTVVRIIPLRTTHDNLLDENVPSVWQVSFPKPTVTGVVTVGDEAPPGGTLDVPLAAPLDPATEYVTLFRTGVHEQAYETFKPADLHDGRVRFNDAYVSHDEFERRSACTKK</sequence>
<evidence type="ECO:0000313" key="2">
    <source>
        <dbReference type="Proteomes" id="UP001501444"/>
    </source>
</evidence>
<organism evidence="1 2">
    <name type="scientific">Dactylosporangium salmoneum</name>
    <dbReference type="NCBI Taxonomy" id="53361"/>
    <lineage>
        <taxon>Bacteria</taxon>
        <taxon>Bacillati</taxon>
        <taxon>Actinomycetota</taxon>
        <taxon>Actinomycetes</taxon>
        <taxon>Micromonosporales</taxon>
        <taxon>Micromonosporaceae</taxon>
        <taxon>Dactylosporangium</taxon>
    </lineage>
</organism>
<protein>
    <recommendedName>
        <fullName evidence="3">Lipoprotein</fullName>
    </recommendedName>
</protein>
<dbReference type="Proteomes" id="UP001501444">
    <property type="component" value="Unassembled WGS sequence"/>
</dbReference>
<evidence type="ECO:0008006" key="3">
    <source>
        <dbReference type="Google" id="ProtNLM"/>
    </source>
</evidence>
<gene>
    <name evidence="1" type="ORF">GCM10010170_030540</name>
</gene>
<dbReference type="EMBL" id="BAAARV010000024">
    <property type="protein sequence ID" value="GAA2344813.1"/>
    <property type="molecule type" value="Genomic_DNA"/>
</dbReference>